<protein>
    <recommendedName>
        <fullName evidence="2">methionyl-tRNA formyltransferase</fullName>
        <ecNumber evidence="2">2.1.2.9</ecNumber>
    </recommendedName>
</protein>
<feature type="domain" description="Formyl transferase N-terminal" evidence="5">
    <location>
        <begin position="26"/>
        <end position="177"/>
    </location>
</feature>
<dbReference type="InterPro" id="IPR036477">
    <property type="entry name" value="Formyl_transf_N_sf"/>
</dbReference>
<dbReference type="InterPro" id="IPR005793">
    <property type="entry name" value="Formyl_trans_C"/>
</dbReference>
<evidence type="ECO:0000256" key="2">
    <source>
        <dbReference type="ARBA" id="ARBA00012261"/>
    </source>
</evidence>
<dbReference type="PROSITE" id="PS00373">
    <property type="entry name" value="GART"/>
    <property type="match status" value="1"/>
</dbReference>
<feature type="domain" description="Formyl transferase C-terminal" evidence="6">
    <location>
        <begin position="201"/>
        <end position="253"/>
    </location>
</feature>
<dbReference type="CDD" id="cd08646">
    <property type="entry name" value="FMT_core_Met-tRNA-FMT_N"/>
    <property type="match status" value="1"/>
</dbReference>
<evidence type="ECO:0000256" key="1">
    <source>
        <dbReference type="ARBA" id="ARBA00010699"/>
    </source>
</evidence>
<dbReference type="Pfam" id="PF00551">
    <property type="entry name" value="Formyl_trans_N"/>
    <property type="match status" value="1"/>
</dbReference>
<comment type="similarity">
    <text evidence="1">Belongs to the Fmt family.</text>
</comment>
<evidence type="ECO:0000256" key="3">
    <source>
        <dbReference type="ARBA" id="ARBA00022679"/>
    </source>
</evidence>
<organism evidence="7">
    <name type="scientific">mine drainage metagenome</name>
    <dbReference type="NCBI Taxonomy" id="410659"/>
    <lineage>
        <taxon>unclassified sequences</taxon>
        <taxon>metagenomes</taxon>
        <taxon>ecological metagenomes</taxon>
    </lineage>
</organism>
<dbReference type="AlphaFoldDB" id="E6PFK3"/>
<dbReference type="InterPro" id="IPR041711">
    <property type="entry name" value="Met-tRNA-FMT_N"/>
</dbReference>
<keyword evidence="4" id="KW-0648">Protein biosynthesis</keyword>
<dbReference type="EMBL" id="CABL01000006">
    <property type="protein sequence ID" value="CBH75239.1"/>
    <property type="molecule type" value="Genomic_DNA"/>
</dbReference>
<dbReference type="EC" id="2.1.2.9" evidence="2"/>
<keyword evidence="3 7" id="KW-0808">Transferase</keyword>
<dbReference type="GO" id="GO:0004479">
    <property type="term" value="F:methionyl-tRNA formyltransferase activity"/>
    <property type="evidence" value="ECO:0007669"/>
    <property type="project" value="UniProtKB-EC"/>
</dbReference>
<evidence type="ECO:0000259" key="6">
    <source>
        <dbReference type="Pfam" id="PF02911"/>
    </source>
</evidence>
<dbReference type="HAMAP" id="MF_00182">
    <property type="entry name" value="Formyl_trans"/>
    <property type="match status" value="1"/>
</dbReference>
<dbReference type="PANTHER" id="PTHR11138:SF5">
    <property type="entry name" value="METHIONYL-TRNA FORMYLTRANSFERASE, MITOCHONDRIAL"/>
    <property type="match status" value="1"/>
</dbReference>
<comment type="caution">
    <text evidence="7">The sequence shown here is derived from an EMBL/GenBank/DDBJ whole genome shotgun (WGS) entry which is preliminary data.</text>
</comment>
<name>E6PFK3_9ZZZZ</name>
<reference evidence="7" key="1">
    <citation type="submission" date="2009-10" db="EMBL/GenBank/DDBJ databases">
        <title>Diversity of trophic interactions inside an arsenic-rich microbial ecosystem.</title>
        <authorList>
            <person name="Bertin P.N."/>
            <person name="Heinrich-Salmeron A."/>
            <person name="Pelletier E."/>
            <person name="Goulhen-Chollet F."/>
            <person name="Arsene-Ploetze F."/>
            <person name="Gallien S."/>
            <person name="Calteau A."/>
            <person name="Vallenet D."/>
            <person name="Casiot C."/>
            <person name="Chane-Woon-Ming B."/>
            <person name="Giloteaux L."/>
            <person name="Barakat M."/>
            <person name="Bonnefoy V."/>
            <person name="Bruneel O."/>
            <person name="Chandler M."/>
            <person name="Cleiss J."/>
            <person name="Duran R."/>
            <person name="Elbaz-Poulichet F."/>
            <person name="Fonknechten N."/>
            <person name="Lauga B."/>
            <person name="Mornico D."/>
            <person name="Ortet P."/>
            <person name="Schaeffer C."/>
            <person name="Siguier P."/>
            <person name="Alexander Thil Smith A."/>
            <person name="Van Dorsselaer A."/>
            <person name="Weissenbach J."/>
            <person name="Medigue C."/>
            <person name="Le Paslier D."/>
        </authorList>
    </citation>
    <scope>NUCLEOTIDE SEQUENCE</scope>
</reference>
<dbReference type="Pfam" id="PF02911">
    <property type="entry name" value="Formyl_trans_C"/>
    <property type="match status" value="1"/>
</dbReference>
<evidence type="ECO:0000313" key="7">
    <source>
        <dbReference type="EMBL" id="CBH75239.1"/>
    </source>
</evidence>
<dbReference type="InterPro" id="IPR001555">
    <property type="entry name" value="GART_AS"/>
</dbReference>
<evidence type="ECO:0000256" key="4">
    <source>
        <dbReference type="ARBA" id="ARBA00022917"/>
    </source>
</evidence>
<gene>
    <name evidence="7" type="ORF">CARN1_1564</name>
</gene>
<proteinExistence type="inferred from homology"/>
<evidence type="ECO:0000259" key="5">
    <source>
        <dbReference type="Pfam" id="PF00551"/>
    </source>
</evidence>
<dbReference type="PANTHER" id="PTHR11138">
    <property type="entry name" value="METHIONYL-TRNA FORMYLTRANSFERASE"/>
    <property type="match status" value="1"/>
</dbReference>
<dbReference type="InterPro" id="IPR005794">
    <property type="entry name" value="Fmt"/>
</dbReference>
<dbReference type="GO" id="GO:0005829">
    <property type="term" value="C:cytosol"/>
    <property type="evidence" value="ECO:0007669"/>
    <property type="project" value="TreeGrafter"/>
</dbReference>
<sequence length="278" mass="30402">MLSAYFFGSSEFAVPSLHESARRTILRGVVTQPDRPSGRGHRLTPTPVKHAANELGIPVFEPTSMRAFLAEHRDEPIDLIALASFGRILPAELLAWPRLGALNVHPSLLPLYRGATPIQSALRDGARETGLSIMLMDAGMDTGPLVAQERVAIGAQESYGELHDRLAALGARMLGEAIVRAHTGELATQPQRGDASTTRPLKKEDLIVDLSWPTPRLLAAVRAFAPSPLARAFVDGEWLKIVRAHEEEGRFAIDEVIAPNKGAMSWERYRQMRSAVRG</sequence>
<dbReference type="SUPFAM" id="SSF53328">
    <property type="entry name" value="Formyltransferase"/>
    <property type="match status" value="1"/>
</dbReference>
<dbReference type="InterPro" id="IPR011034">
    <property type="entry name" value="Formyl_transferase-like_C_sf"/>
</dbReference>
<dbReference type="SUPFAM" id="SSF50486">
    <property type="entry name" value="FMT C-terminal domain-like"/>
    <property type="match status" value="1"/>
</dbReference>
<dbReference type="InterPro" id="IPR002376">
    <property type="entry name" value="Formyl_transf_N"/>
</dbReference>
<accession>E6PFK3</accession>
<dbReference type="Gene3D" id="3.40.50.12230">
    <property type="match status" value="1"/>
</dbReference>